<dbReference type="GO" id="GO:0008967">
    <property type="term" value="F:phosphoglycolate phosphatase activity"/>
    <property type="evidence" value="ECO:0007669"/>
    <property type="project" value="UniProtKB-EC"/>
</dbReference>
<accession>A0A2W1JXP7</accession>
<dbReference type="AlphaFoldDB" id="A0A2W1JXP7"/>
<evidence type="ECO:0000313" key="2">
    <source>
        <dbReference type="Proteomes" id="UP000248857"/>
    </source>
</evidence>
<comment type="caution">
    <text evidence="1">The sequence shown here is derived from an EMBL/GenBank/DDBJ whole genome shotgun (WGS) entry which is preliminary data.</text>
</comment>
<organism evidence="1 2">
    <name type="scientific">Acaryochloris thomasi RCC1774</name>
    <dbReference type="NCBI Taxonomy" id="1764569"/>
    <lineage>
        <taxon>Bacteria</taxon>
        <taxon>Bacillati</taxon>
        <taxon>Cyanobacteriota</taxon>
        <taxon>Cyanophyceae</taxon>
        <taxon>Acaryochloridales</taxon>
        <taxon>Acaryochloridaceae</taxon>
        <taxon>Acaryochloris</taxon>
        <taxon>Acaryochloris thomasi</taxon>
    </lineage>
</organism>
<dbReference type="GO" id="GO:0005829">
    <property type="term" value="C:cytosol"/>
    <property type="evidence" value="ECO:0007669"/>
    <property type="project" value="TreeGrafter"/>
</dbReference>
<dbReference type="InterPro" id="IPR023198">
    <property type="entry name" value="PGP-like_dom2"/>
</dbReference>
<evidence type="ECO:0000313" key="1">
    <source>
        <dbReference type="EMBL" id="PZD73047.1"/>
    </source>
</evidence>
<proteinExistence type="predicted"/>
<dbReference type="Gene3D" id="1.10.150.240">
    <property type="entry name" value="Putative phosphatase, domain 2"/>
    <property type="match status" value="1"/>
</dbReference>
<keyword evidence="1" id="KW-0378">Hydrolase</keyword>
<dbReference type="Gene3D" id="3.40.50.1000">
    <property type="entry name" value="HAD superfamily/HAD-like"/>
    <property type="match status" value="1"/>
</dbReference>
<dbReference type="OrthoDB" id="422676at2"/>
<dbReference type="PANTHER" id="PTHR43434:SF1">
    <property type="entry name" value="PHOSPHOGLYCOLATE PHOSPHATASE"/>
    <property type="match status" value="1"/>
</dbReference>
<reference evidence="1 2" key="1">
    <citation type="journal article" date="2018" name="Sci. Rep.">
        <title>A novel species of the marine cyanobacterium Acaryochloris with a unique pigment content and lifestyle.</title>
        <authorList>
            <person name="Partensky F."/>
            <person name="Six C."/>
            <person name="Ratin M."/>
            <person name="Garczarek L."/>
            <person name="Vaulot D."/>
            <person name="Probert I."/>
            <person name="Calteau A."/>
            <person name="Gourvil P."/>
            <person name="Marie D."/>
            <person name="Grebert T."/>
            <person name="Bouchier C."/>
            <person name="Le Panse S."/>
            <person name="Gachenot M."/>
            <person name="Rodriguez F."/>
            <person name="Garrido J.L."/>
        </authorList>
    </citation>
    <scope>NUCLEOTIDE SEQUENCE [LARGE SCALE GENOMIC DNA]</scope>
    <source>
        <strain evidence="1 2">RCC1774</strain>
    </source>
</reference>
<gene>
    <name evidence="1" type="primary">gph_4</name>
    <name evidence="1" type="ORF">C1752_02834</name>
</gene>
<dbReference type="SUPFAM" id="SSF56784">
    <property type="entry name" value="HAD-like"/>
    <property type="match status" value="1"/>
</dbReference>
<dbReference type="Pfam" id="PF00702">
    <property type="entry name" value="Hydrolase"/>
    <property type="match status" value="1"/>
</dbReference>
<protein>
    <submittedName>
        <fullName evidence="1">Phosphoglycolate phosphatase</fullName>
        <ecNumber evidence="1">3.1.3.18</ecNumber>
    </submittedName>
</protein>
<dbReference type="InterPro" id="IPR050155">
    <property type="entry name" value="HAD-like_hydrolase_sf"/>
</dbReference>
<sequence length="231" mass="26640">MPRLITDFDGPIIDVSERYYRVYQYCLAAVSQPEQRVRQLTKQEFWSLKRSQVPEAQIAIRSGLSDDQSFHFSKLRRDTVHTMPYFQYDTPVPGAVEALEMLQQAGFDLVVMTMRRTRELNYALQRYDLERFFPLDRRYCLANDYVKTIDTKDKPLLMARAMRELPTTYSTWMVGDTEADIAAAQSQGLPAIGVLSGIRDRKRFEQYGPTYIASDLAAAVELVLDRCLLAV</sequence>
<dbReference type="PANTHER" id="PTHR43434">
    <property type="entry name" value="PHOSPHOGLYCOLATE PHOSPHATASE"/>
    <property type="match status" value="1"/>
</dbReference>
<dbReference type="RefSeq" id="WP_110986532.1">
    <property type="nucleotide sequence ID" value="NZ_CAWNWM010000007.1"/>
</dbReference>
<dbReference type="InterPro" id="IPR023214">
    <property type="entry name" value="HAD_sf"/>
</dbReference>
<dbReference type="Proteomes" id="UP000248857">
    <property type="component" value="Unassembled WGS sequence"/>
</dbReference>
<dbReference type="EC" id="3.1.3.18" evidence="1"/>
<dbReference type="EMBL" id="PQWO01000007">
    <property type="protein sequence ID" value="PZD73047.1"/>
    <property type="molecule type" value="Genomic_DNA"/>
</dbReference>
<name>A0A2W1JXP7_9CYAN</name>
<dbReference type="SFLD" id="SFLDS00003">
    <property type="entry name" value="Haloacid_Dehalogenase"/>
    <property type="match status" value="1"/>
</dbReference>
<dbReference type="SFLD" id="SFLDG01129">
    <property type="entry name" value="C1.5:_HAD__Beta-PGM__Phosphata"/>
    <property type="match status" value="1"/>
</dbReference>
<keyword evidence="2" id="KW-1185">Reference proteome</keyword>
<dbReference type="GO" id="GO:0006281">
    <property type="term" value="P:DNA repair"/>
    <property type="evidence" value="ECO:0007669"/>
    <property type="project" value="TreeGrafter"/>
</dbReference>
<dbReference type="InterPro" id="IPR036412">
    <property type="entry name" value="HAD-like_sf"/>
</dbReference>